<dbReference type="KEGG" id="cre:CHLRE_02g146550v5"/>
<protein>
    <recommendedName>
        <fullName evidence="1">DUF4346 domain-containing protein</fullName>
    </recommendedName>
</protein>
<evidence type="ECO:0000313" key="2">
    <source>
        <dbReference type="EMBL" id="PNW87411.1"/>
    </source>
</evidence>
<dbReference type="GeneID" id="5720526"/>
<name>A0A2K3E3Q8_CHLRE</name>
<proteinExistence type="predicted"/>
<sequence>MVPARRAAVLGRRWIETPPPCGGPDWVERLNHNNACARRHGASTVAHAAVAPTPTNTDPRDAELRALDDKLSWRPLQLDPAGYYIIKLDREAREIVADYYTNNINEKGLAVDDETGEVIGCKKSNSVRLPRRVFRGRTAKELSVRILEQHPQEVQEQAAAQAQEGQVQGALPWISRLEHANYLGREFVRAELALLTGTEYVQD</sequence>
<dbReference type="InterPro" id="IPR025595">
    <property type="entry name" value="PterinBD-DUF4346"/>
</dbReference>
<reference evidence="2 3" key="1">
    <citation type="journal article" date="2007" name="Science">
        <title>The Chlamydomonas genome reveals the evolution of key animal and plant functions.</title>
        <authorList>
            <person name="Merchant S.S."/>
            <person name="Prochnik S.E."/>
            <person name="Vallon O."/>
            <person name="Harris E.H."/>
            <person name="Karpowicz S.J."/>
            <person name="Witman G.B."/>
            <person name="Terry A."/>
            <person name="Salamov A."/>
            <person name="Fritz-Laylin L.K."/>
            <person name="Marechal-Drouard L."/>
            <person name="Marshall W.F."/>
            <person name="Qu L.H."/>
            <person name="Nelson D.R."/>
            <person name="Sanderfoot A.A."/>
            <person name="Spalding M.H."/>
            <person name="Kapitonov V.V."/>
            <person name="Ren Q."/>
            <person name="Ferris P."/>
            <person name="Lindquist E."/>
            <person name="Shapiro H."/>
            <person name="Lucas S.M."/>
            <person name="Grimwood J."/>
            <person name="Schmutz J."/>
            <person name="Cardol P."/>
            <person name="Cerutti H."/>
            <person name="Chanfreau G."/>
            <person name="Chen C.L."/>
            <person name="Cognat V."/>
            <person name="Croft M.T."/>
            <person name="Dent R."/>
            <person name="Dutcher S."/>
            <person name="Fernandez E."/>
            <person name="Fukuzawa H."/>
            <person name="Gonzalez-Ballester D."/>
            <person name="Gonzalez-Halphen D."/>
            <person name="Hallmann A."/>
            <person name="Hanikenne M."/>
            <person name="Hippler M."/>
            <person name="Inwood W."/>
            <person name="Jabbari K."/>
            <person name="Kalanon M."/>
            <person name="Kuras R."/>
            <person name="Lefebvre P.A."/>
            <person name="Lemaire S.D."/>
            <person name="Lobanov A.V."/>
            <person name="Lohr M."/>
            <person name="Manuell A."/>
            <person name="Meier I."/>
            <person name="Mets L."/>
            <person name="Mittag M."/>
            <person name="Mittelmeier T."/>
            <person name="Moroney J.V."/>
            <person name="Moseley J."/>
            <person name="Napoli C."/>
            <person name="Nedelcu A.M."/>
            <person name="Niyogi K."/>
            <person name="Novoselov S.V."/>
            <person name="Paulsen I.T."/>
            <person name="Pazour G."/>
            <person name="Purton S."/>
            <person name="Ral J.P."/>
            <person name="Riano-Pachon D.M."/>
            <person name="Riekhof W."/>
            <person name="Rymarquis L."/>
            <person name="Schroda M."/>
            <person name="Stern D."/>
            <person name="Umen J."/>
            <person name="Willows R."/>
            <person name="Wilson N."/>
            <person name="Zimmer S.L."/>
            <person name="Allmer J."/>
            <person name="Balk J."/>
            <person name="Bisova K."/>
            <person name="Chen C.J."/>
            <person name="Elias M."/>
            <person name="Gendler K."/>
            <person name="Hauser C."/>
            <person name="Lamb M.R."/>
            <person name="Ledford H."/>
            <person name="Long J.C."/>
            <person name="Minagawa J."/>
            <person name="Page M.D."/>
            <person name="Pan J."/>
            <person name="Pootakham W."/>
            <person name="Roje S."/>
            <person name="Rose A."/>
            <person name="Stahlberg E."/>
            <person name="Terauchi A.M."/>
            <person name="Yang P."/>
            <person name="Ball S."/>
            <person name="Bowler C."/>
            <person name="Dieckmann C.L."/>
            <person name="Gladyshev V.N."/>
            <person name="Green P."/>
            <person name="Jorgensen R."/>
            <person name="Mayfield S."/>
            <person name="Mueller-Roeber B."/>
            <person name="Rajamani S."/>
            <person name="Sayre R.T."/>
            <person name="Brokstein P."/>
            <person name="Dubchak I."/>
            <person name="Goodstein D."/>
            <person name="Hornick L."/>
            <person name="Huang Y.W."/>
            <person name="Jhaveri J."/>
            <person name="Luo Y."/>
            <person name="Martinez D."/>
            <person name="Ngau W.C."/>
            <person name="Otillar B."/>
            <person name="Poliakov A."/>
            <person name="Porter A."/>
            <person name="Szajkowski L."/>
            <person name="Werner G."/>
            <person name="Zhou K."/>
            <person name="Grigoriev I.V."/>
            <person name="Rokhsar D.S."/>
            <person name="Grossman A.R."/>
        </authorList>
    </citation>
    <scope>NUCLEOTIDE SEQUENCE [LARGE SCALE GENOMIC DNA]</scope>
    <source>
        <strain evidence="3">CC-503</strain>
    </source>
</reference>
<dbReference type="Proteomes" id="UP000006906">
    <property type="component" value="Chromosome 2"/>
</dbReference>
<accession>A0A2K3E3Q8</accession>
<dbReference type="STRING" id="3055.A0A2K3E3Q8"/>
<dbReference type="Gramene" id="PNW87411">
    <property type="protein sequence ID" value="PNW87411"/>
    <property type="gene ID" value="CHLRE_02g146550v5"/>
</dbReference>
<organism evidence="2 3">
    <name type="scientific">Chlamydomonas reinhardtii</name>
    <name type="common">Chlamydomonas smithii</name>
    <dbReference type="NCBI Taxonomy" id="3055"/>
    <lineage>
        <taxon>Eukaryota</taxon>
        <taxon>Viridiplantae</taxon>
        <taxon>Chlorophyta</taxon>
        <taxon>core chlorophytes</taxon>
        <taxon>Chlorophyceae</taxon>
        <taxon>CS clade</taxon>
        <taxon>Chlamydomonadales</taxon>
        <taxon>Chlamydomonadaceae</taxon>
        <taxon>Chlamydomonas</taxon>
    </lineage>
</organism>
<evidence type="ECO:0000259" key="1">
    <source>
        <dbReference type="Pfam" id="PF14251"/>
    </source>
</evidence>
<keyword evidence="3" id="KW-1185">Reference proteome</keyword>
<dbReference type="RefSeq" id="XP_042927709.1">
    <property type="nucleotide sequence ID" value="XM_043060322.1"/>
</dbReference>
<dbReference type="EMBL" id="CM008963">
    <property type="protein sequence ID" value="PNW87411.1"/>
    <property type="molecule type" value="Genomic_DNA"/>
</dbReference>
<dbReference type="OrthoDB" id="2138860at2759"/>
<feature type="domain" description="DUF4346" evidence="1">
    <location>
        <begin position="78"/>
        <end position="203"/>
    </location>
</feature>
<gene>
    <name evidence="2" type="ORF">CHLRE_02g146550v5</name>
</gene>
<dbReference type="InParanoid" id="A0A2K3E3Q8"/>
<dbReference type="AlphaFoldDB" id="A0A2K3E3Q8"/>
<evidence type="ECO:0000313" key="3">
    <source>
        <dbReference type="Proteomes" id="UP000006906"/>
    </source>
</evidence>
<dbReference type="Pfam" id="PF14251">
    <property type="entry name" value="PterinBD-DUF4346"/>
    <property type="match status" value="1"/>
</dbReference>